<feature type="domain" description="TMEM62 Ig-like" evidence="4">
    <location>
        <begin position="405"/>
        <end position="501"/>
    </location>
</feature>
<dbReference type="PANTHER" id="PTHR14795:SF0">
    <property type="entry name" value="TRANSMEMBRANE PROTEIN 62"/>
    <property type="match status" value="1"/>
</dbReference>
<evidence type="ECO:0000259" key="5">
    <source>
        <dbReference type="Pfam" id="PF24394"/>
    </source>
</evidence>
<evidence type="ECO:0000256" key="1">
    <source>
        <dbReference type="SAM" id="MobiDB-lite"/>
    </source>
</evidence>
<feature type="domain" description="TMEM62 C-terminal" evidence="5">
    <location>
        <begin position="537"/>
        <end position="708"/>
    </location>
</feature>
<organism evidence="6 7">
    <name type="scientific">Klebsormidium nitens</name>
    <name type="common">Green alga</name>
    <name type="synonym">Ulothrix nitens</name>
    <dbReference type="NCBI Taxonomy" id="105231"/>
    <lineage>
        <taxon>Eukaryota</taxon>
        <taxon>Viridiplantae</taxon>
        <taxon>Streptophyta</taxon>
        <taxon>Klebsormidiophyceae</taxon>
        <taxon>Klebsormidiales</taxon>
        <taxon>Klebsormidiaceae</taxon>
        <taxon>Klebsormidium</taxon>
    </lineage>
</organism>
<keyword evidence="2" id="KW-0812">Transmembrane</keyword>
<feature type="region of interest" description="Disordered" evidence="1">
    <location>
        <begin position="710"/>
        <end position="740"/>
    </location>
</feature>
<feature type="transmembrane region" description="Helical" evidence="2">
    <location>
        <begin position="530"/>
        <end position="549"/>
    </location>
</feature>
<dbReference type="SUPFAM" id="SSF56300">
    <property type="entry name" value="Metallo-dependent phosphatases"/>
    <property type="match status" value="1"/>
</dbReference>
<dbReference type="InterPro" id="IPR029052">
    <property type="entry name" value="Metallo-depent_PP-like"/>
</dbReference>
<keyword evidence="7" id="KW-1185">Reference proteome</keyword>
<accession>A0A1Y1IAG2</accession>
<evidence type="ECO:0000259" key="3">
    <source>
        <dbReference type="Pfam" id="PF00149"/>
    </source>
</evidence>
<dbReference type="Pfam" id="PF24394">
    <property type="entry name" value="TMEM62_C"/>
    <property type="match status" value="1"/>
</dbReference>
<dbReference type="Proteomes" id="UP000054558">
    <property type="component" value="Unassembled WGS sequence"/>
</dbReference>
<dbReference type="AlphaFoldDB" id="A0A1Y1IAG2"/>
<dbReference type="GO" id="GO:0016787">
    <property type="term" value="F:hydrolase activity"/>
    <property type="evidence" value="ECO:0007669"/>
    <property type="project" value="InterPro"/>
</dbReference>
<dbReference type="Pfam" id="PF24384">
    <property type="entry name" value="Ig_TMM62"/>
    <property type="match status" value="1"/>
</dbReference>
<gene>
    <name evidence="6" type="ORF">KFL_002490040</name>
</gene>
<evidence type="ECO:0000313" key="6">
    <source>
        <dbReference type="EMBL" id="GAQ85686.1"/>
    </source>
</evidence>
<evidence type="ECO:0000313" key="7">
    <source>
        <dbReference type="Proteomes" id="UP000054558"/>
    </source>
</evidence>
<name>A0A1Y1IAG2_KLENI</name>
<dbReference type="STRING" id="105231.A0A1Y1IAG2"/>
<dbReference type="OrthoDB" id="27234at2759"/>
<feature type="transmembrane region" description="Helical" evidence="2">
    <location>
        <begin position="661"/>
        <end position="685"/>
    </location>
</feature>
<protein>
    <submittedName>
        <fullName evidence="6">Metallo-phosphoesterase family protein</fullName>
    </submittedName>
</protein>
<dbReference type="EMBL" id="DF237198">
    <property type="protein sequence ID" value="GAQ85686.1"/>
    <property type="molecule type" value="Genomic_DNA"/>
</dbReference>
<dbReference type="Pfam" id="PF00149">
    <property type="entry name" value="Metallophos"/>
    <property type="match status" value="1"/>
</dbReference>
<keyword evidence="2" id="KW-1133">Transmembrane helix</keyword>
<dbReference type="PANTHER" id="PTHR14795">
    <property type="entry name" value="HELICASE RELATED"/>
    <property type="match status" value="1"/>
</dbReference>
<dbReference type="Gene3D" id="3.60.21.10">
    <property type="match status" value="1"/>
</dbReference>
<keyword evidence="2" id="KW-0472">Membrane</keyword>
<proteinExistence type="predicted"/>
<sequence>MVLTSWTPQYVGAQTGADADDLVWFIQLSDLHISKHNPERAADLKAKVATALSIVQPSVVLITGDLTESRSAARYPTRQDDWEWYEYNTVIAALSKASGVPIESIVDIRGNHDTFGVGLRGGPGDFYPTYGAIGGRANRTAGALQRVFTVRLEEGADPKHVLVGIDAAQEVGLRGPCNFFGMPSDALLDSLDSTLEHINRAPTGRPPTIIAFGHFTLSFMARTESGRRVEDVLKKHGVSAYLCGHLHARFGGLLHKFHPGTDRVMETKQLESDDWIAGLDMEEEEQSTEGLRRRLAQDTRRQVLSEKGLRSSGFWEWEMGDWKESRFMRLVAIRRGQISFSDVQFSKRTASDDGGHEATAEYRRSVGLGRVVENEGTTHDSQVYDEDSALILVLSPFNGHYRETVGVSAIEALVFSRHEPLDVSAQIWDRGSGFSSKGSIAEEVKLERDFGREPAVLYVRTWDPAPYEKGRPGRYWIQIVVRDSTGQKLASRQQPFVIGGARESGGKGGVPLFKQSVASFLLIGVRWDELYMPALVGIYVVLLGCVLLLPRFWASYLHSEHMFEEWTLRVVSRPLRVGWNPLVFLSRLLEIGSWALCQSATRTAVWLPQVAFLSYLALGPWFWGQALDDSSAPLASFYLRHWEIPLAKNGASVVAPMPCTLILAVPFFLLILFPWMLWIAAFGAYRDVAKRPALKASLSIPPRKDIEHQLEPRTGGETSKMTQLRPANRASGAGNARVGDPVRGRAARTVDFAAHKFRCKSVWNDRADFALRPRVGLPRAVRPSRAAVGGAVKCSERTGSGLYVLTSWADAQTCPTTSSS</sequence>
<feature type="domain" description="Calcineurin-like phosphoesterase" evidence="3">
    <location>
        <begin position="25"/>
        <end position="248"/>
    </location>
</feature>
<feature type="transmembrane region" description="Helical" evidence="2">
    <location>
        <begin position="604"/>
        <end position="623"/>
    </location>
</feature>
<dbReference type="InterPro" id="IPR056229">
    <property type="entry name" value="Ig_TMM62"/>
</dbReference>
<evidence type="ECO:0000256" key="2">
    <source>
        <dbReference type="SAM" id="Phobius"/>
    </source>
</evidence>
<evidence type="ECO:0000259" key="4">
    <source>
        <dbReference type="Pfam" id="PF24384"/>
    </source>
</evidence>
<dbReference type="InterPro" id="IPR056230">
    <property type="entry name" value="TMEM62_C"/>
</dbReference>
<dbReference type="OMA" id="VEWQTYH"/>
<reference evidence="6 7" key="1">
    <citation type="journal article" date="2014" name="Nat. Commun.">
        <title>Klebsormidium flaccidum genome reveals primary factors for plant terrestrial adaptation.</title>
        <authorList>
            <person name="Hori K."/>
            <person name="Maruyama F."/>
            <person name="Fujisawa T."/>
            <person name="Togashi T."/>
            <person name="Yamamoto N."/>
            <person name="Seo M."/>
            <person name="Sato S."/>
            <person name="Yamada T."/>
            <person name="Mori H."/>
            <person name="Tajima N."/>
            <person name="Moriyama T."/>
            <person name="Ikeuchi M."/>
            <person name="Watanabe M."/>
            <person name="Wada H."/>
            <person name="Kobayashi K."/>
            <person name="Saito M."/>
            <person name="Masuda T."/>
            <person name="Sasaki-Sekimoto Y."/>
            <person name="Mashiguchi K."/>
            <person name="Awai K."/>
            <person name="Shimojima M."/>
            <person name="Masuda S."/>
            <person name="Iwai M."/>
            <person name="Nobusawa T."/>
            <person name="Narise T."/>
            <person name="Kondo S."/>
            <person name="Saito H."/>
            <person name="Sato R."/>
            <person name="Murakawa M."/>
            <person name="Ihara Y."/>
            <person name="Oshima-Yamada Y."/>
            <person name="Ohtaka K."/>
            <person name="Satoh M."/>
            <person name="Sonobe K."/>
            <person name="Ishii M."/>
            <person name="Ohtani R."/>
            <person name="Kanamori-Sato M."/>
            <person name="Honoki R."/>
            <person name="Miyazaki D."/>
            <person name="Mochizuki H."/>
            <person name="Umetsu J."/>
            <person name="Higashi K."/>
            <person name="Shibata D."/>
            <person name="Kamiya Y."/>
            <person name="Sato N."/>
            <person name="Nakamura Y."/>
            <person name="Tabata S."/>
            <person name="Ida S."/>
            <person name="Kurokawa K."/>
            <person name="Ohta H."/>
        </authorList>
    </citation>
    <scope>NUCLEOTIDE SEQUENCE [LARGE SCALE GENOMIC DNA]</scope>
    <source>
        <strain evidence="6 7">NIES-2285</strain>
    </source>
</reference>
<dbReference type="InterPro" id="IPR004843">
    <property type="entry name" value="Calcineurin-like_PHP"/>
</dbReference>